<name>A0A1F7YJJ5_9BACT</name>
<keyword evidence="1" id="KW-0812">Transmembrane</keyword>
<sequence length="248" mass="27601">MKKYLPFIILLVGVIVLVGAFLFVKNKNKNVDIEEGEETIPEIALKDRPFVSLTPSEDGHWLNLKIERIRVSADSLDYELLYNLPDGRIQGVPGTIKLEGSGSIERKLLMGSESSGKFRYDEGVKDGSLSLKFRDEEGKLAAKFMTDFNLFSHTETLVSKDNKFSFNLSSVPKTGFFIVMQTFGLPKDYDGNVEAGPYGIFSSTDGTENGEVALEDANRQFYFGGDDWVKIEEDKTYGIGVFIGTSES</sequence>
<keyword evidence="1" id="KW-0472">Membrane</keyword>
<accession>A0A1F7YJJ5</accession>
<organism evidence="2 3">
    <name type="scientific">Candidatus Woesebacteria bacterium RIFCSPHIGHO2_01_FULL_40_22</name>
    <dbReference type="NCBI Taxonomy" id="1802499"/>
    <lineage>
        <taxon>Bacteria</taxon>
        <taxon>Candidatus Woeseibacteriota</taxon>
    </lineage>
</organism>
<dbReference type="AlphaFoldDB" id="A0A1F7YJJ5"/>
<proteinExistence type="predicted"/>
<gene>
    <name evidence="2" type="ORF">A2628_01915</name>
</gene>
<dbReference type="EMBL" id="MGGL01000004">
    <property type="protein sequence ID" value="OGM27524.1"/>
    <property type="molecule type" value="Genomic_DNA"/>
</dbReference>
<protein>
    <submittedName>
        <fullName evidence="2">Uncharacterized protein</fullName>
    </submittedName>
</protein>
<evidence type="ECO:0000313" key="2">
    <source>
        <dbReference type="EMBL" id="OGM27524.1"/>
    </source>
</evidence>
<keyword evidence="1" id="KW-1133">Transmembrane helix</keyword>
<dbReference type="Proteomes" id="UP000179221">
    <property type="component" value="Unassembled WGS sequence"/>
</dbReference>
<reference evidence="2 3" key="1">
    <citation type="journal article" date="2016" name="Nat. Commun.">
        <title>Thousands of microbial genomes shed light on interconnected biogeochemical processes in an aquifer system.</title>
        <authorList>
            <person name="Anantharaman K."/>
            <person name="Brown C.T."/>
            <person name="Hug L.A."/>
            <person name="Sharon I."/>
            <person name="Castelle C.J."/>
            <person name="Probst A.J."/>
            <person name="Thomas B.C."/>
            <person name="Singh A."/>
            <person name="Wilkins M.J."/>
            <person name="Karaoz U."/>
            <person name="Brodie E.L."/>
            <person name="Williams K.H."/>
            <person name="Hubbard S.S."/>
            <person name="Banfield J.F."/>
        </authorList>
    </citation>
    <scope>NUCLEOTIDE SEQUENCE [LARGE SCALE GENOMIC DNA]</scope>
</reference>
<comment type="caution">
    <text evidence="2">The sequence shown here is derived from an EMBL/GenBank/DDBJ whole genome shotgun (WGS) entry which is preliminary data.</text>
</comment>
<evidence type="ECO:0000256" key="1">
    <source>
        <dbReference type="SAM" id="Phobius"/>
    </source>
</evidence>
<feature type="transmembrane region" description="Helical" evidence="1">
    <location>
        <begin position="6"/>
        <end position="24"/>
    </location>
</feature>
<evidence type="ECO:0000313" key="3">
    <source>
        <dbReference type="Proteomes" id="UP000179221"/>
    </source>
</evidence>